<name>A0A8C3HZ74_CHRPI</name>
<organism evidence="1 2">
    <name type="scientific">Chrysemys picta bellii</name>
    <name type="common">Western painted turtle</name>
    <name type="synonym">Emys bellii</name>
    <dbReference type="NCBI Taxonomy" id="8478"/>
    <lineage>
        <taxon>Eukaryota</taxon>
        <taxon>Metazoa</taxon>
        <taxon>Chordata</taxon>
        <taxon>Craniata</taxon>
        <taxon>Vertebrata</taxon>
        <taxon>Euteleostomi</taxon>
        <taxon>Archelosauria</taxon>
        <taxon>Testudinata</taxon>
        <taxon>Testudines</taxon>
        <taxon>Cryptodira</taxon>
        <taxon>Durocryptodira</taxon>
        <taxon>Testudinoidea</taxon>
        <taxon>Emydidae</taxon>
        <taxon>Chrysemys</taxon>
    </lineage>
</organism>
<dbReference type="Ensembl" id="ENSCPBT00000029183.1">
    <property type="protein sequence ID" value="ENSCPBP00000024778.1"/>
    <property type="gene ID" value="ENSCPBG00000017626.1"/>
</dbReference>
<reference evidence="1" key="1">
    <citation type="submission" date="2025-08" db="UniProtKB">
        <authorList>
            <consortium name="Ensembl"/>
        </authorList>
    </citation>
    <scope>IDENTIFICATION</scope>
</reference>
<dbReference type="GO" id="GO:0016717">
    <property type="term" value="F:oxidoreductase activity, acting on paired donors, with oxidation of a pair of donors resulting in the reduction of molecular oxygen to two molecules of water"/>
    <property type="evidence" value="ECO:0007669"/>
    <property type="project" value="TreeGrafter"/>
</dbReference>
<proteinExistence type="predicted"/>
<reference evidence="1" key="2">
    <citation type="submission" date="2025-09" db="UniProtKB">
        <authorList>
            <consortium name="Ensembl"/>
        </authorList>
    </citation>
    <scope>IDENTIFICATION</scope>
</reference>
<dbReference type="GO" id="GO:0006629">
    <property type="term" value="P:lipid metabolic process"/>
    <property type="evidence" value="ECO:0007669"/>
    <property type="project" value="TreeGrafter"/>
</dbReference>
<accession>A0A8C3HZ74</accession>
<dbReference type="AlphaFoldDB" id="A0A8C3HZ74"/>
<protein>
    <submittedName>
        <fullName evidence="1">Uncharacterized protein</fullName>
    </submittedName>
</protein>
<dbReference type="PANTHER" id="PTHR19353:SF57">
    <property type="entry name" value="ACYL-COA (8-3)-DESATURASE"/>
    <property type="match status" value="1"/>
</dbReference>
<dbReference type="InterPro" id="IPR012171">
    <property type="entry name" value="Fatty_acid_desaturase"/>
</dbReference>
<dbReference type="Proteomes" id="UP000694380">
    <property type="component" value="Unplaced"/>
</dbReference>
<evidence type="ECO:0000313" key="2">
    <source>
        <dbReference type="Proteomes" id="UP000694380"/>
    </source>
</evidence>
<sequence>MHFYPAASSLDGWHVTGLDRSIAFIVGSDFPPVFLHRVLGSIVFFWVSHTNHVPMNIDYDKNTVWFSAQLQATCNVNQSLFSDWFTGHLNFQIENCLFSSQPFPHDASTQLLASLVKSLCAKHGIKHQCKPLLAALTDVVQ</sequence>
<dbReference type="GO" id="GO:0016020">
    <property type="term" value="C:membrane"/>
    <property type="evidence" value="ECO:0007669"/>
    <property type="project" value="TreeGrafter"/>
</dbReference>
<keyword evidence="2" id="KW-1185">Reference proteome</keyword>
<dbReference type="PANTHER" id="PTHR19353">
    <property type="entry name" value="FATTY ACID DESATURASE 2"/>
    <property type="match status" value="1"/>
</dbReference>
<evidence type="ECO:0000313" key="1">
    <source>
        <dbReference type="Ensembl" id="ENSCPBP00000024778.1"/>
    </source>
</evidence>